<evidence type="ECO:0000256" key="2">
    <source>
        <dbReference type="SAM" id="SignalP"/>
    </source>
</evidence>
<evidence type="ECO:0008006" key="5">
    <source>
        <dbReference type="Google" id="ProtNLM"/>
    </source>
</evidence>
<accession>A0A2M8LV78</accession>
<feature type="compositionally biased region" description="Basic and acidic residues" evidence="1">
    <location>
        <begin position="286"/>
        <end position="308"/>
    </location>
</feature>
<dbReference type="InterPro" id="IPR054817">
    <property type="entry name" value="Glycosyl_F510_1955-like"/>
</dbReference>
<reference evidence="3 4" key="1">
    <citation type="submission" date="2017-11" db="EMBL/GenBank/DDBJ databases">
        <title>Streptomyces carmine sp. nov., a novel actinomycete isolated from Sophora alopecuroides in Xinjiang, China.</title>
        <authorList>
            <person name="Wang Y."/>
            <person name="Luo X."/>
            <person name="Wan C."/>
            <person name="Zhang L."/>
        </authorList>
    </citation>
    <scope>NUCLEOTIDE SEQUENCE [LARGE SCALE GENOMIC DNA]</scope>
    <source>
        <strain evidence="3 4">TRM SA0054</strain>
    </source>
</reference>
<name>A0A2M8LV78_9ACTN</name>
<evidence type="ECO:0000313" key="3">
    <source>
        <dbReference type="EMBL" id="PJE95854.1"/>
    </source>
</evidence>
<feature type="region of interest" description="Disordered" evidence="1">
    <location>
        <begin position="247"/>
        <end position="270"/>
    </location>
</feature>
<protein>
    <recommendedName>
        <fullName evidence="5">Exo-alpha-sialidase</fullName>
    </recommendedName>
</protein>
<comment type="caution">
    <text evidence="3">The sequence shown here is derived from an EMBL/GenBank/DDBJ whole genome shotgun (WGS) entry which is preliminary data.</text>
</comment>
<dbReference type="CDD" id="cd15482">
    <property type="entry name" value="Sialidase_non-viral"/>
    <property type="match status" value="1"/>
</dbReference>
<feature type="region of interest" description="Disordered" evidence="1">
    <location>
        <begin position="284"/>
        <end position="308"/>
    </location>
</feature>
<feature type="region of interest" description="Disordered" evidence="1">
    <location>
        <begin position="27"/>
        <end position="60"/>
    </location>
</feature>
<gene>
    <name evidence="3" type="ORF">CUT44_21650</name>
</gene>
<evidence type="ECO:0000256" key="1">
    <source>
        <dbReference type="SAM" id="MobiDB-lite"/>
    </source>
</evidence>
<dbReference type="InterPro" id="IPR015943">
    <property type="entry name" value="WD40/YVTN_repeat-like_dom_sf"/>
</dbReference>
<dbReference type="SUPFAM" id="SSF110296">
    <property type="entry name" value="Oligoxyloglucan reducing end-specific cellobiohydrolase"/>
    <property type="match status" value="1"/>
</dbReference>
<dbReference type="AlphaFoldDB" id="A0A2M8LV78"/>
<feature type="signal peptide" evidence="2">
    <location>
        <begin position="1"/>
        <end position="26"/>
    </location>
</feature>
<dbReference type="Gene3D" id="2.130.10.10">
    <property type="entry name" value="YVTN repeat-like/Quinoprotein amine dehydrogenase"/>
    <property type="match status" value="3"/>
</dbReference>
<feature type="chain" id="PRO_5038377208" description="Exo-alpha-sialidase" evidence="2">
    <location>
        <begin position="27"/>
        <end position="308"/>
    </location>
</feature>
<dbReference type="Proteomes" id="UP000230407">
    <property type="component" value="Unassembled WGS sequence"/>
</dbReference>
<dbReference type="NCBIfam" id="NF045728">
    <property type="entry name" value="glycosyl_F510_1955"/>
    <property type="match status" value="1"/>
</dbReference>
<dbReference type="EMBL" id="PGGW01000061">
    <property type="protein sequence ID" value="PJE95854.1"/>
    <property type="molecule type" value="Genomic_DNA"/>
</dbReference>
<evidence type="ECO:0000313" key="4">
    <source>
        <dbReference type="Proteomes" id="UP000230407"/>
    </source>
</evidence>
<dbReference type="RefSeq" id="WP_100203579.1">
    <property type="nucleotide sequence ID" value="NZ_PGGW01000061.1"/>
</dbReference>
<dbReference type="PROSITE" id="PS51257">
    <property type="entry name" value="PROKAR_LIPOPROTEIN"/>
    <property type="match status" value="1"/>
</dbReference>
<keyword evidence="2" id="KW-0732">Signal</keyword>
<keyword evidence="4" id="KW-1185">Reference proteome</keyword>
<organism evidence="3 4">
    <name type="scientific">Streptomyces carminius</name>
    <dbReference type="NCBI Taxonomy" id="2665496"/>
    <lineage>
        <taxon>Bacteria</taxon>
        <taxon>Bacillati</taxon>
        <taxon>Actinomycetota</taxon>
        <taxon>Actinomycetes</taxon>
        <taxon>Kitasatosporales</taxon>
        <taxon>Streptomycetaceae</taxon>
        <taxon>Streptomyces</taxon>
    </lineage>
</organism>
<proteinExistence type="predicted"/>
<sequence length="308" mass="31318">MPNRFRTRTLPAAAAVLLAAVLTACSSGSGDRPATPSGDASDDGHSHSHSAEPGLGHVHGLGVNPGDGKLYVATHYGIVAVDDDGGTERVGDTADYMGFAVAGPDTFLGSGHPAEGSDEPANRGLIRSTDAGKTWQTLSLGGEVDFHALEQAHGTVYGYDSTHGMLRVSKDGKKWDERAELAALDIAVSPGDPDVVLATTRDGVARSTDGGKTFSGGSGPVLAYLSWAGEDGKDALYGIGPDGALHRSTDGGGSWTRTGTVPGGQPQALTAAGPDHVLAATAGGVHESRDGGKSFTERLEMSDGAHSH</sequence>